<evidence type="ECO:0000259" key="9">
    <source>
        <dbReference type="Pfam" id="PF07732"/>
    </source>
</evidence>
<dbReference type="AlphaFoldDB" id="A0A1L7X940"/>
<protein>
    <submittedName>
        <fullName evidence="10">Related to Conidial Pigment Biosynthesis protein brown1</fullName>
    </submittedName>
</protein>
<dbReference type="EMBL" id="FJOG01000018">
    <property type="protein sequence ID" value="CZR61539.1"/>
    <property type="molecule type" value="Genomic_DNA"/>
</dbReference>
<sequence length="584" mass="63766">MQSLTTFLFLALSASLATCKTITYNWSIDFVNAAPDNFTRQVIGINGQWPCPTIEGTVGDQIVVHVTNNLGTQSTGLHFHGLNQFGTQVMDGPSGVTQCPIQPGGTFTYSFNLDAPGTFWYHSHNMGQYPDGLRGPLIVHDPNDPYAGQFDEEFVLTVSDWYHTPVPTLIDQMLVTTNTHFLPPFPDALLVNDSSSAQLNFQAGKTYKIKVISMAAFAAVLLQFDSHTMHLISIDGSYVQKKDAYQIRVAPAQRYEFLLTAQTSVRRNYGFLASLDMNRDYATGGATNVWPFNITGVIQYDASKGAPPAFSVPAWTSVQDDAKLVALDNQALIGQPDVVDKDIRLNFNFGFDVNGIPRAYFNNSTYISQKVPSLFTAFTTGSSNTNPIIYGDVNPFVVNKGDVVQIVVNNLDAAIHPFHLHGHQFQVCERPESGKGSYTGHGRNFPAVPPKRDTIAVNAGSYVVLRFKAENPGVWLFHCHIEWHVIMGLSATIIEAPQELAGLTIPADHLAVCQAQGIPTAGNAAGNTANYTDLTGANTVPLFPDRGALFPKRSVPQVSAMKRDKRTSKLARRAADFAIDGYGL</sequence>
<evidence type="ECO:0000256" key="2">
    <source>
        <dbReference type="ARBA" id="ARBA00022723"/>
    </source>
</evidence>
<dbReference type="GO" id="GO:0033573">
    <property type="term" value="C:high-affinity iron permease complex"/>
    <property type="evidence" value="ECO:0007669"/>
    <property type="project" value="TreeGrafter"/>
</dbReference>
<keyword evidence="2" id="KW-0479">Metal-binding</keyword>
<dbReference type="STRING" id="576137.A0A1L7X940"/>
<organism evidence="10 11">
    <name type="scientific">Phialocephala subalpina</name>
    <dbReference type="NCBI Taxonomy" id="576137"/>
    <lineage>
        <taxon>Eukaryota</taxon>
        <taxon>Fungi</taxon>
        <taxon>Dikarya</taxon>
        <taxon>Ascomycota</taxon>
        <taxon>Pezizomycotina</taxon>
        <taxon>Leotiomycetes</taxon>
        <taxon>Helotiales</taxon>
        <taxon>Mollisiaceae</taxon>
        <taxon>Phialocephala</taxon>
        <taxon>Phialocephala fortinii species complex</taxon>
    </lineage>
</organism>
<evidence type="ECO:0000259" key="8">
    <source>
        <dbReference type="Pfam" id="PF07731"/>
    </source>
</evidence>
<dbReference type="SUPFAM" id="SSF49503">
    <property type="entry name" value="Cupredoxins"/>
    <property type="match status" value="3"/>
</dbReference>
<dbReference type="GO" id="GO:0005507">
    <property type="term" value="F:copper ion binding"/>
    <property type="evidence" value="ECO:0007669"/>
    <property type="project" value="InterPro"/>
</dbReference>
<evidence type="ECO:0000259" key="7">
    <source>
        <dbReference type="Pfam" id="PF00394"/>
    </source>
</evidence>
<keyword evidence="11" id="KW-1185">Reference proteome</keyword>
<dbReference type="OrthoDB" id="2121828at2759"/>
<keyword evidence="5" id="KW-0186">Copper</keyword>
<dbReference type="CDD" id="cd13851">
    <property type="entry name" value="CuRO_1_Fet3p"/>
    <property type="match status" value="1"/>
</dbReference>
<evidence type="ECO:0000256" key="3">
    <source>
        <dbReference type="ARBA" id="ARBA00022729"/>
    </source>
</evidence>
<dbReference type="CDD" id="cd13877">
    <property type="entry name" value="CuRO_2_Fet3p_like"/>
    <property type="match status" value="1"/>
</dbReference>
<evidence type="ECO:0000256" key="4">
    <source>
        <dbReference type="ARBA" id="ARBA00023002"/>
    </source>
</evidence>
<proteinExistence type="inferred from homology"/>
<dbReference type="GO" id="GO:0033215">
    <property type="term" value="P:reductive iron assimilation"/>
    <property type="evidence" value="ECO:0007669"/>
    <property type="project" value="TreeGrafter"/>
</dbReference>
<feature type="domain" description="Plastocyanin-like" evidence="8">
    <location>
        <begin position="367"/>
        <end position="498"/>
    </location>
</feature>
<evidence type="ECO:0000256" key="6">
    <source>
        <dbReference type="SAM" id="SignalP"/>
    </source>
</evidence>
<reference evidence="10 11" key="1">
    <citation type="submission" date="2016-03" db="EMBL/GenBank/DDBJ databases">
        <authorList>
            <person name="Ploux O."/>
        </authorList>
    </citation>
    <scope>NUCLEOTIDE SEQUENCE [LARGE SCALE GENOMIC DNA]</scope>
    <source>
        <strain evidence="10 11">UAMH 11012</strain>
    </source>
</reference>
<dbReference type="PROSITE" id="PS00079">
    <property type="entry name" value="MULTICOPPER_OXIDASE1"/>
    <property type="match status" value="2"/>
</dbReference>
<dbReference type="Pfam" id="PF07731">
    <property type="entry name" value="Cu-oxidase_2"/>
    <property type="match status" value="1"/>
</dbReference>
<feature type="chain" id="PRO_5012544027" evidence="6">
    <location>
        <begin position="20"/>
        <end position="584"/>
    </location>
</feature>
<dbReference type="InterPro" id="IPR045087">
    <property type="entry name" value="Cu-oxidase_fam"/>
</dbReference>
<feature type="domain" description="Plastocyanin-like" evidence="7">
    <location>
        <begin position="152"/>
        <end position="282"/>
    </location>
</feature>
<evidence type="ECO:0000313" key="10">
    <source>
        <dbReference type="EMBL" id="CZR61539.1"/>
    </source>
</evidence>
<dbReference type="InterPro" id="IPR001117">
    <property type="entry name" value="Cu-oxidase_2nd"/>
</dbReference>
<dbReference type="InterPro" id="IPR033138">
    <property type="entry name" value="Cu_oxidase_CS"/>
</dbReference>
<dbReference type="InterPro" id="IPR011706">
    <property type="entry name" value="Cu-oxidase_C"/>
</dbReference>
<dbReference type="Gene3D" id="2.60.40.420">
    <property type="entry name" value="Cupredoxins - blue copper proteins"/>
    <property type="match status" value="3"/>
</dbReference>
<dbReference type="InterPro" id="IPR002355">
    <property type="entry name" value="Cu_oxidase_Cu_BS"/>
</dbReference>
<gene>
    <name evidence="10" type="ORF">PAC_11436</name>
</gene>
<dbReference type="PANTHER" id="PTHR11709">
    <property type="entry name" value="MULTI-COPPER OXIDASE"/>
    <property type="match status" value="1"/>
</dbReference>
<dbReference type="InterPro" id="IPR008972">
    <property type="entry name" value="Cupredoxin"/>
</dbReference>
<dbReference type="GO" id="GO:0004322">
    <property type="term" value="F:ferroxidase activity"/>
    <property type="evidence" value="ECO:0007669"/>
    <property type="project" value="TreeGrafter"/>
</dbReference>
<dbReference type="GO" id="GO:0010106">
    <property type="term" value="P:cellular response to iron ion starvation"/>
    <property type="evidence" value="ECO:0007669"/>
    <property type="project" value="TreeGrafter"/>
</dbReference>
<feature type="domain" description="Plastocyanin-like" evidence="9">
    <location>
        <begin position="32"/>
        <end position="143"/>
    </location>
</feature>
<dbReference type="Pfam" id="PF07732">
    <property type="entry name" value="Cu-oxidase_3"/>
    <property type="match status" value="1"/>
</dbReference>
<dbReference type="CDD" id="cd13899">
    <property type="entry name" value="CuRO_3_Fet3p"/>
    <property type="match status" value="1"/>
</dbReference>
<dbReference type="PANTHER" id="PTHR11709:SF361">
    <property type="entry name" value="IRON TRANSPORT MULTICOPPER OXIDASE FET3"/>
    <property type="match status" value="1"/>
</dbReference>
<evidence type="ECO:0000256" key="1">
    <source>
        <dbReference type="ARBA" id="ARBA00010609"/>
    </source>
</evidence>
<dbReference type="InterPro" id="IPR011707">
    <property type="entry name" value="Cu-oxidase-like_N"/>
</dbReference>
<keyword evidence="3 6" id="KW-0732">Signal</keyword>
<name>A0A1L7X940_9HELO</name>
<evidence type="ECO:0000256" key="5">
    <source>
        <dbReference type="ARBA" id="ARBA00023008"/>
    </source>
</evidence>
<dbReference type="Proteomes" id="UP000184330">
    <property type="component" value="Unassembled WGS sequence"/>
</dbReference>
<dbReference type="InterPro" id="IPR044130">
    <property type="entry name" value="CuRO_2_Fet3-like"/>
</dbReference>
<keyword evidence="4" id="KW-0560">Oxidoreductase</keyword>
<dbReference type="PROSITE" id="PS00080">
    <property type="entry name" value="MULTICOPPER_OXIDASE2"/>
    <property type="match status" value="1"/>
</dbReference>
<accession>A0A1L7X940</accession>
<dbReference type="Pfam" id="PF00394">
    <property type="entry name" value="Cu-oxidase"/>
    <property type="match status" value="1"/>
</dbReference>
<feature type="signal peptide" evidence="6">
    <location>
        <begin position="1"/>
        <end position="19"/>
    </location>
</feature>
<evidence type="ECO:0000313" key="11">
    <source>
        <dbReference type="Proteomes" id="UP000184330"/>
    </source>
</evidence>
<comment type="similarity">
    <text evidence="1">Belongs to the multicopper oxidase family.</text>
</comment>